<dbReference type="OrthoDB" id="4365at2759"/>
<organism evidence="3 4">
    <name type="scientific">Adiantum capillus-veneris</name>
    <name type="common">Maidenhair fern</name>
    <dbReference type="NCBI Taxonomy" id="13818"/>
    <lineage>
        <taxon>Eukaryota</taxon>
        <taxon>Viridiplantae</taxon>
        <taxon>Streptophyta</taxon>
        <taxon>Embryophyta</taxon>
        <taxon>Tracheophyta</taxon>
        <taxon>Polypodiopsida</taxon>
        <taxon>Polypodiidae</taxon>
        <taxon>Polypodiales</taxon>
        <taxon>Pteridineae</taxon>
        <taxon>Pteridaceae</taxon>
        <taxon>Vittarioideae</taxon>
        <taxon>Adiantum</taxon>
    </lineage>
</organism>
<feature type="domain" description="Peptidase M16 C-terminal" evidence="2">
    <location>
        <begin position="243"/>
        <end position="427"/>
    </location>
</feature>
<dbReference type="Proteomes" id="UP000886520">
    <property type="component" value="Chromosome 15"/>
</dbReference>
<evidence type="ECO:0000259" key="2">
    <source>
        <dbReference type="Pfam" id="PF05193"/>
    </source>
</evidence>
<dbReference type="Pfam" id="PF00675">
    <property type="entry name" value="Peptidase_M16"/>
    <property type="match status" value="1"/>
</dbReference>
<keyword evidence="4" id="KW-1185">Reference proteome</keyword>
<gene>
    <name evidence="3" type="ORF">GOP47_0015727</name>
</gene>
<reference evidence="3" key="1">
    <citation type="submission" date="2021-01" db="EMBL/GenBank/DDBJ databases">
        <title>Adiantum capillus-veneris genome.</title>
        <authorList>
            <person name="Fang Y."/>
            <person name="Liao Q."/>
        </authorList>
    </citation>
    <scope>NUCLEOTIDE SEQUENCE</scope>
    <source>
        <strain evidence="3">H3</strain>
        <tissue evidence="3">Leaf</tissue>
    </source>
</reference>
<comment type="caution">
    <text evidence="3">The sequence shown here is derived from an EMBL/GenBank/DDBJ whole genome shotgun (WGS) entry which is preliminary data.</text>
</comment>
<dbReference type="InterPro" id="IPR011249">
    <property type="entry name" value="Metalloenz_LuxS/M16"/>
</dbReference>
<name>A0A9D4UK91_ADICA</name>
<dbReference type="InterPro" id="IPR011765">
    <property type="entry name" value="Pept_M16_N"/>
</dbReference>
<dbReference type="InterPro" id="IPR007863">
    <property type="entry name" value="Peptidase_M16_C"/>
</dbReference>
<evidence type="ECO:0000313" key="4">
    <source>
        <dbReference type="Proteomes" id="UP000886520"/>
    </source>
</evidence>
<dbReference type="EMBL" id="JABFUD020000015">
    <property type="protein sequence ID" value="KAI5069426.1"/>
    <property type="molecule type" value="Genomic_DNA"/>
</dbReference>
<evidence type="ECO:0000313" key="3">
    <source>
        <dbReference type="EMBL" id="KAI5069426.1"/>
    </source>
</evidence>
<dbReference type="AlphaFoldDB" id="A0A9D4UK91"/>
<evidence type="ECO:0008006" key="5">
    <source>
        <dbReference type="Google" id="ProtNLM"/>
    </source>
</evidence>
<dbReference type="GO" id="GO:0046872">
    <property type="term" value="F:metal ion binding"/>
    <property type="evidence" value="ECO:0007669"/>
    <property type="project" value="InterPro"/>
</dbReference>
<dbReference type="PANTHER" id="PTHR11851">
    <property type="entry name" value="METALLOPROTEASE"/>
    <property type="match status" value="1"/>
</dbReference>
<dbReference type="Gene3D" id="3.30.830.10">
    <property type="entry name" value="Metalloenzyme, LuxS/M16 peptidase-like"/>
    <property type="match status" value="2"/>
</dbReference>
<dbReference type="PANTHER" id="PTHR11851:SF225">
    <property type="entry name" value="NON-PEPTIDASE HOMOLOG YMXG"/>
    <property type="match status" value="1"/>
</dbReference>
<accession>A0A9D4UK91</accession>
<dbReference type="Pfam" id="PF05193">
    <property type="entry name" value="Peptidase_M16_C"/>
    <property type="match status" value="1"/>
</dbReference>
<feature type="domain" description="Peptidase M16 N-terminal" evidence="1">
    <location>
        <begin position="104"/>
        <end position="202"/>
    </location>
</feature>
<proteinExistence type="predicted"/>
<dbReference type="InterPro" id="IPR050361">
    <property type="entry name" value="MPP/UQCRC_Complex"/>
</dbReference>
<sequence length="519" mass="56850">MRPLADGNATCSRVLLLLQAKPFLGTSAASAWNVDPNFSNGGIPVNRFNSQDAVSFEEVQLPPIPKVFSPLKDLVPRAFEKVILPNGLRVFLMEDHELGLVGGQLFVKAGSKDDPTDKVGLATISSIVQRSGGTKQNPGDVLDAKLEETAARIESSSGVSEMSVGFRCLSEDLTEIMPLFSDVVQSPLMPTNKLNLVRTQLLGSIKRRRDNPGGIAAREFSKLLYGEKSAYSRYLTEDTLKRVTRDDLIAFHKDTFRPTSSILGIWGDFDTERVKALISHTLGSWNANRASSVQGAQLDSLSQLEVGYSFLEPHIYIVNKPGLNQGFVRMGELGTTISDPDVFALDVLNDILNGFGGFLFNQVRSKEGLAYSVYGGWTPAAEHRGSFLAGGETQINTVPQFIRSVERVLQSVTVEAPSADDLAKAKEGIINSFVFNFVDSGVQLSRLMTYELFGIDQNFLFSYKKKVEELTTVDILEAARRHLHPGLQPVLVVADASKVMSALKTLGREIVVLHPEYLP</sequence>
<protein>
    <recommendedName>
        <fullName evidence="5">Peptidase M16 C-terminal domain-containing protein</fullName>
    </recommendedName>
</protein>
<evidence type="ECO:0000259" key="1">
    <source>
        <dbReference type="Pfam" id="PF00675"/>
    </source>
</evidence>
<dbReference type="SUPFAM" id="SSF63411">
    <property type="entry name" value="LuxS/MPP-like metallohydrolase"/>
    <property type="match status" value="2"/>
</dbReference>